<organism evidence="3 4">
    <name type="scientific">Vitis vinifera</name>
    <name type="common">Grape</name>
    <dbReference type="NCBI Taxonomy" id="29760"/>
    <lineage>
        <taxon>Eukaryota</taxon>
        <taxon>Viridiplantae</taxon>
        <taxon>Streptophyta</taxon>
        <taxon>Embryophyta</taxon>
        <taxon>Tracheophyta</taxon>
        <taxon>Spermatophyta</taxon>
        <taxon>Magnoliopsida</taxon>
        <taxon>eudicotyledons</taxon>
        <taxon>Gunneridae</taxon>
        <taxon>Pentapetalae</taxon>
        <taxon>rosids</taxon>
        <taxon>Vitales</taxon>
        <taxon>Vitaceae</taxon>
        <taxon>Viteae</taxon>
        <taxon>Vitis</taxon>
    </lineage>
</organism>
<evidence type="ECO:0000256" key="2">
    <source>
        <dbReference type="SAM" id="Phobius"/>
    </source>
</evidence>
<comment type="caution">
    <text evidence="3">The sequence shown here is derived from an EMBL/GenBank/DDBJ whole genome shotgun (WGS) entry which is preliminary data.</text>
</comment>
<reference evidence="3 4" key="1">
    <citation type="journal article" date="2018" name="PLoS Genet.">
        <title>Population sequencing reveals clonal diversity and ancestral inbreeding in the grapevine cultivar Chardonnay.</title>
        <authorList>
            <person name="Roach M.J."/>
            <person name="Johnson D.L."/>
            <person name="Bohlmann J."/>
            <person name="van Vuuren H.J."/>
            <person name="Jones S.J."/>
            <person name="Pretorius I.S."/>
            <person name="Schmidt S.A."/>
            <person name="Borneman A.R."/>
        </authorList>
    </citation>
    <scope>NUCLEOTIDE SEQUENCE [LARGE SCALE GENOMIC DNA]</scope>
    <source>
        <strain evidence="4">cv. Chardonnay</strain>
        <tissue evidence="3">Leaf</tissue>
    </source>
</reference>
<gene>
    <name evidence="3" type="ORF">CK203_063639</name>
</gene>
<keyword evidence="2" id="KW-1133">Transmembrane helix</keyword>
<evidence type="ECO:0000256" key="1">
    <source>
        <dbReference type="SAM" id="MobiDB-lite"/>
    </source>
</evidence>
<dbReference type="EMBL" id="QGNW01000597">
    <property type="protein sequence ID" value="RVW67222.1"/>
    <property type="molecule type" value="Genomic_DNA"/>
</dbReference>
<name>A0A438G4T2_VITVI</name>
<protein>
    <submittedName>
        <fullName evidence="3">Uncharacterized protein</fullName>
    </submittedName>
</protein>
<evidence type="ECO:0000313" key="3">
    <source>
        <dbReference type="EMBL" id="RVW67222.1"/>
    </source>
</evidence>
<dbReference type="AlphaFoldDB" id="A0A438G4T2"/>
<feature type="region of interest" description="Disordered" evidence="1">
    <location>
        <begin position="563"/>
        <end position="596"/>
    </location>
</feature>
<sequence length="596" mass="64370">MWAMAGCCDNVQDLLTSVNDPEKHIGIVYVGHLGALWQWSGCYVCKCRVPLLEGVRIGEARHMYSWGNPDEINLDENVCHVSLRDVCHVSSGDVCHVWGGGPYNAPLFNLPILPEQNGRVTAFAVFNPILPSLHSVRTFVLVFSLLRFVLLVVSGLLGQGFSLGRVKGLGWVCWLLGFSEIFCCLATSSGPSGDAYAEKSANKLSVKEFRERFCIPNGVSVELTDGEAVSTEKGEDHAICFSKEQFNAGLPVSPTVFVQGVSALHPDSSGLCRLPSVPAVGDQPTGLDQGGRQGHVLVKGVWAGLAMHPNRPFAPNQSLKVLGPEKRGKLVEWLEKASFDRLNRLFEIAAVEQSCDTLLSVQNLRSVVAGEHFVLQDLPLYAAVQKADARTRKARLNNQEIKRKEGLLRKARVANGPRPLHLLEVTIREPEHPIPPSISSGPGHLAGLNHSGPSMSVAGHLALLAEEATSINQLGSPHSDGDAAEAFCAAALPPTASPMEKWGQRVRVCLLAGPSPLALVPVKGPARRRSRLTRDLKSGLIGGFRIGFLETIEVSCSFVQDDHPEESEAEMAVDNRTCPSGGPEWGFTRSDPAGRD</sequence>
<keyword evidence="2" id="KW-0812">Transmembrane</keyword>
<proteinExistence type="predicted"/>
<accession>A0A438G4T2</accession>
<keyword evidence="2" id="KW-0472">Membrane</keyword>
<dbReference type="Proteomes" id="UP000288805">
    <property type="component" value="Unassembled WGS sequence"/>
</dbReference>
<feature type="transmembrane region" description="Helical" evidence="2">
    <location>
        <begin position="138"/>
        <end position="157"/>
    </location>
</feature>
<evidence type="ECO:0000313" key="4">
    <source>
        <dbReference type="Proteomes" id="UP000288805"/>
    </source>
</evidence>